<comment type="catalytic activity">
    <reaction evidence="9">
        <text>2 GTP = 3',3'-c-di-GMP + 2 diphosphate</text>
        <dbReference type="Rhea" id="RHEA:24898"/>
        <dbReference type="ChEBI" id="CHEBI:33019"/>
        <dbReference type="ChEBI" id="CHEBI:37565"/>
        <dbReference type="ChEBI" id="CHEBI:58805"/>
        <dbReference type="EC" id="2.7.7.65"/>
    </reaction>
</comment>
<dbReference type="InterPro" id="IPR000160">
    <property type="entry name" value="GGDEF_dom"/>
</dbReference>
<keyword evidence="5" id="KW-1003">Cell membrane</keyword>
<accession>A0A7Y0R0I8</accession>
<dbReference type="PANTHER" id="PTHR45138">
    <property type="entry name" value="REGULATORY COMPONENTS OF SENSORY TRANSDUCTION SYSTEM"/>
    <property type="match status" value="1"/>
</dbReference>
<evidence type="ECO:0000256" key="2">
    <source>
        <dbReference type="ARBA" id="ARBA00004533"/>
    </source>
</evidence>
<keyword evidence="6 10" id="KW-0812">Transmembrane</keyword>
<feature type="transmembrane region" description="Helical" evidence="10">
    <location>
        <begin position="14"/>
        <end position="35"/>
    </location>
</feature>
<organism evidence="12 13">
    <name type="scientific">Vibrio alginolyticus</name>
    <dbReference type="NCBI Taxonomy" id="663"/>
    <lineage>
        <taxon>Bacteria</taxon>
        <taxon>Pseudomonadati</taxon>
        <taxon>Pseudomonadota</taxon>
        <taxon>Gammaproteobacteria</taxon>
        <taxon>Vibrionales</taxon>
        <taxon>Vibrionaceae</taxon>
        <taxon>Vibrio</taxon>
    </lineage>
</organism>
<evidence type="ECO:0000313" key="12">
    <source>
        <dbReference type="EMBL" id="NMR75456.1"/>
    </source>
</evidence>
<dbReference type="Pfam" id="PF00990">
    <property type="entry name" value="GGDEF"/>
    <property type="match status" value="1"/>
</dbReference>
<dbReference type="GO" id="GO:0043709">
    <property type="term" value="P:cell adhesion involved in single-species biofilm formation"/>
    <property type="evidence" value="ECO:0007669"/>
    <property type="project" value="TreeGrafter"/>
</dbReference>
<dbReference type="InterPro" id="IPR033479">
    <property type="entry name" value="dCache_1"/>
</dbReference>
<evidence type="ECO:0000256" key="3">
    <source>
        <dbReference type="ARBA" id="ARBA00004651"/>
    </source>
</evidence>
<dbReference type="GO" id="GO:1902201">
    <property type="term" value="P:negative regulation of bacterial-type flagellum-dependent cell motility"/>
    <property type="evidence" value="ECO:0007669"/>
    <property type="project" value="TreeGrafter"/>
</dbReference>
<proteinExistence type="predicted"/>
<dbReference type="Proteomes" id="UP000565155">
    <property type="component" value="Unassembled WGS sequence"/>
</dbReference>
<evidence type="ECO:0000259" key="11">
    <source>
        <dbReference type="PROSITE" id="PS50887"/>
    </source>
</evidence>
<dbReference type="FunFam" id="3.30.70.270:FF:000001">
    <property type="entry name" value="Diguanylate cyclase domain protein"/>
    <property type="match status" value="1"/>
</dbReference>
<dbReference type="PROSITE" id="PS50887">
    <property type="entry name" value="GGDEF"/>
    <property type="match status" value="1"/>
</dbReference>
<keyword evidence="7 10" id="KW-1133">Transmembrane helix</keyword>
<dbReference type="SUPFAM" id="SSF55073">
    <property type="entry name" value="Nucleotide cyclase"/>
    <property type="match status" value="1"/>
</dbReference>
<dbReference type="InterPro" id="IPR043128">
    <property type="entry name" value="Rev_trsase/Diguanyl_cyclase"/>
</dbReference>
<evidence type="ECO:0000256" key="7">
    <source>
        <dbReference type="ARBA" id="ARBA00022989"/>
    </source>
</evidence>
<dbReference type="InterPro" id="IPR029787">
    <property type="entry name" value="Nucleotide_cyclase"/>
</dbReference>
<dbReference type="EC" id="2.7.7.65" evidence="4"/>
<dbReference type="RefSeq" id="WP_169628894.1">
    <property type="nucleotide sequence ID" value="NZ_JABCMA010000023.1"/>
</dbReference>
<comment type="caution">
    <text evidence="12">The sequence shown here is derived from an EMBL/GenBank/DDBJ whole genome shotgun (WGS) entry which is preliminary data.</text>
</comment>
<dbReference type="EMBL" id="JABCMA010000023">
    <property type="protein sequence ID" value="NMR75456.1"/>
    <property type="molecule type" value="Genomic_DNA"/>
</dbReference>
<evidence type="ECO:0000256" key="6">
    <source>
        <dbReference type="ARBA" id="ARBA00022692"/>
    </source>
</evidence>
<evidence type="ECO:0000256" key="10">
    <source>
        <dbReference type="SAM" id="Phobius"/>
    </source>
</evidence>
<dbReference type="PANTHER" id="PTHR45138:SF9">
    <property type="entry name" value="DIGUANYLATE CYCLASE DGCM-RELATED"/>
    <property type="match status" value="1"/>
</dbReference>
<dbReference type="Pfam" id="PF02743">
    <property type="entry name" value="dCache_1"/>
    <property type="match status" value="1"/>
</dbReference>
<dbReference type="Gene3D" id="3.30.450.20">
    <property type="entry name" value="PAS domain"/>
    <property type="match status" value="1"/>
</dbReference>
<evidence type="ECO:0000256" key="9">
    <source>
        <dbReference type="ARBA" id="ARBA00034247"/>
    </source>
</evidence>
<dbReference type="GO" id="GO:0005886">
    <property type="term" value="C:plasma membrane"/>
    <property type="evidence" value="ECO:0007669"/>
    <property type="project" value="UniProtKB-SubCell"/>
</dbReference>
<sequence length="522" mass="59025">MLGINKETLNLRKLILVICIFSVSITLINAFFSIYQVQRDHIIRDTLETNHIYAKKMAEVTDVFLESVMQQIEFSAELLGRHFTSKDYIERELNRLQQQANLFNSTVLVDNEGFIVSTSKNITKAEGIQIKDEAILHSINKVQPFITKPFLSSKGNYLLCISYPIFSPNKEYLGYLGGAIYLKDNNILKSLLDDHSHSDGLYLYVVDNSKMIIYHPDSTLIGKVVEDNEGVNSALEGKDGGLEVVDYFGEKVLAGYAPVHTTGWGVVVEKSKSLSFDLLESQIHSVFARTIPLSLFTFILIWVTSATVSKPLWQLACSINRTNMEDFEPVDFKKIKPWFFEAFLLKSAVLKTLTDVSNTIEKLHCNSLTDVMTGLTNRRGFEEALERFKESKKPLSIMAIDIDFFKKVNDTYGHSVGDEVLKELSNLIKSQSRKTDVLCRIGGEEFMTFLAEMSVENAFEKAERLRKHVEQHQFASIGNLTVSIGVSHWTGSGETLHMAIQKADTALYQAKRKGRNRTEVNV</sequence>
<dbReference type="GO" id="GO:0052621">
    <property type="term" value="F:diguanylate cyclase activity"/>
    <property type="evidence" value="ECO:0007669"/>
    <property type="project" value="UniProtKB-EC"/>
</dbReference>
<dbReference type="NCBIfam" id="TIGR00254">
    <property type="entry name" value="GGDEF"/>
    <property type="match status" value="1"/>
</dbReference>
<evidence type="ECO:0000313" key="13">
    <source>
        <dbReference type="Proteomes" id="UP000565155"/>
    </source>
</evidence>
<protein>
    <recommendedName>
        <fullName evidence="4">diguanylate cyclase</fullName>
        <ecNumber evidence="4">2.7.7.65</ecNumber>
    </recommendedName>
</protein>
<dbReference type="SMART" id="SM00267">
    <property type="entry name" value="GGDEF"/>
    <property type="match status" value="1"/>
</dbReference>
<evidence type="ECO:0000256" key="1">
    <source>
        <dbReference type="ARBA" id="ARBA00001946"/>
    </source>
</evidence>
<comment type="cofactor">
    <cofactor evidence="1">
        <name>Mg(2+)</name>
        <dbReference type="ChEBI" id="CHEBI:18420"/>
    </cofactor>
</comment>
<reference evidence="12 13" key="1">
    <citation type="submission" date="2020-04" db="EMBL/GenBank/DDBJ databases">
        <title>Whole-genome sequencing of Vibrio spp. from China reveals different genetic environments of blaCTX-M-14 among diverse lineages.</title>
        <authorList>
            <person name="Zheng Z."/>
            <person name="Ye L."/>
            <person name="Chen S."/>
        </authorList>
    </citation>
    <scope>NUCLEOTIDE SEQUENCE [LARGE SCALE GENOMIC DNA]</scope>
    <source>
        <strain evidence="12 13">Vb1636</strain>
    </source>
</reference>
<evidence type="ECO:0000256" key="5">
    <source>
        <dbReference type="ARBA" id="ARBA00022475"/>
    </source>
</evidence>
<dbReference type="InterPro" id="IPR050469">
    <property type="entry name" value="Diguanylate_Cyclase"/>
</dbReference>
<dbReference type="InterPro" id="IPR029151">
    <property type="entry name" value="Sensor-like_sf"/>
</dbReference>
<comment type="subcellular location">
    <subcellularLocation>
        <location evidence="2">Cell inner membrane</location>
    </subcellularLocation>
    <subcellularLocation>
        <location evidence="3">Cell membrane</location>
        <topology evidence="3">Multi-pass membrane protein</topology>
    </subcellularLocation>
</comment>
<dbReference type="CDD" id="cd01949">
    <property type="entry name" value="GGDEF"/>
    <property type="match status" value="1"/>
</dbReference>
<evidence type="ECO:0000256" key="8">
    <source>
        <dbReference type="ARBA" id="ARBA00023136"/>
    </source>
</evidence>
<evidence type="ECO:0000256" key="4">
    <source>
        <dbReference type="ARBA" id="ARBA00012528"/>
    </source>
</evidence>
<keyword evidence="8 10" id="KW-0472">Membrane</keyword>
<dbReference type="SUPFAM" id="SSF103190">
    <property type="entry name" value="Sensory domain-like"/>
    <property type="match status" value="1"/>
</dbReference>
<feature type="domain" description="GGDEF" evidence="11">
    <location>
        <begin position="393"/>
        <end position="522"/>
    </location>
</feature>
<name>A0A7Y0R0I8_VIBAL</name>
<dbReference type="Gene3D" id="3.30.70.270">
    <property type="match status" value="1"/>
</dbReference>
<dbReference type="AlphaFoldDB" id="A0A7Y0R0I8"/>
<dbReference type="CDD" id="cd12912">
    <property type="entry name" value="PDC2_MCP_like"/>
    <property type="match status" value="1"/>
</dbReference>
<gene>
    <name evidence="12" type="ORF">HKB35_17725</name>
</gene>